<reference evidence="2" key="1">
    <citation type="submission" date="2021-01" db="EMBL/GenBank/DDBJ databases">
        <authorList>
            <person name="Corre E."/>
            <person name="Pelletier E."/>
            <person name="Niang G."/>
            <person name="Scheremetjew M."/>
            <person name="Finn R."/>
            <person name="Kale V."/>
            <person name="Holt S."/>
            <person name="Cochrane G."/>
            <person name="Meng A."/>
            <person name="Brown T."/>
            <person name="Cohen L."/>
        </authorList>
    </citation>
    <scope>NUCLEOTIDE SEQUENCE</scope>
    <source>
        <strain evidence="2">GSO104</strain>
    </source>
</reference>
<feature type="compositionally biased region" description="Basic and acidic residues" evidence="1">
    <location>
        <begin position="87"/>
        <end position="114"/>
    </location>
</feature>
<protein>
    <submittedName>
        <fullName evidence="2">Uncharacterized protein</fullName>
    </submittedName>
</protein>
<feature type="region of interest" description="Disordered" evidence="1">
    <location>
        <begin position="213"/>
        <end position="242"/>
    </location>
</feature>
<proteinExistence type="predicted"/>
<dbReference type="EMBL" id="HBNS01007963">
    <property type="protein sequence ID" value="CAE4591003.1"/>
    <property type="molecule type" value="Transcribed_RNA"/>
</dbReference>
<dbReference type="EMBL" id="HBNS01007960">
    <property type="protein sequence ID" value="CAE4590998.1"/>
    <property type="molecule type" value="Transcribed_RNA"/>
</dbReference>
<evidence type="ECO:0000256" key="1">
    <source>
        <dbReference type="SAM" id="MobiDB-lite"/>
    </source>
</evidence>
<gene>
    <name evidence="2" type="ORF">DBRI00130_LOCUS6448</name>
    <name evidence="3" type="ORF">DBRI00130_LOCUS6450</name>
</gene>
<feature type="compositionally biased region" description="Acidic residues" evidence="1">
    <location>
        <begin position="75"/>
        <end position="86"/>
    </location>
</feature>
<accession>A0A6V2C211</accession>
<dbReference type="AlphaFoldDB" id="A0A6V2C211"/>
<feature type="region of interest" description="Disordered" evidence="1">
    <location>
        <begin position="1"/>
        <end position="53"/>
    </location>
</feature>
<evidence type="ECO:0000313" key="2">
    <source>
        <dbReference type="EMBL" id="CAE4590998.1"/>
    </source>
</evidence>
<feature type="compositionally biased region" description="Basic and acidic residues" evidence="1">
    <location>
        <begin position="213"/>
        <end position="224"/>
    </location>
</feature>
<organism evidence="2">
    <name type="scientific">Ditylum brightwellii</name>
    <dbReference type="NCBI Taxonomy" id="49249"/>
    <lineage>
        <taxon>Eukaryota</taxon>
        <taxon>Sar</taxon>
        <taxon>Stramenopiles</taxon>
        <taxon>Ochrophyta</taxon>
        <taxon>Bacillariophyta</taxon>
        <taxon>Mediophyceae</taxon>
        <taxon>Lithodesmiophycidae</taxon>
        <taxon>Lithodesmiales</taxon>
        <taxon>Lithodesmiaceae</taxon>
        <taxon>Ditylum</taxon>
    </lineage>
</organism>
<sequence>MAPSAADVHPSPPKPGKGGTMPNEDLKNIYMDSDDESEEEVVDLTPATKSPWNPLRELFKGGGFCGINTQKESENNIDDNNLNEENENIKENHTDTSKKEEKAKSNDRKDDNKNVSKTIGKAIHNKEFRPKTVKIKKRSLNDSSGVCVRFFVLPFLAENVVLLLGSYFNPHKTYKCIFFQLSSIPCCNFLQNLLHIFAAKQVPPLIPTKVEENAKPTWESKPRDFSAPGSEGRESPEPESRNRDFSFALDCYDGPKSKKKTTFWISKKKGQPRQLPITEDQLKNIVENLWTAILVSFLIFLILKQLGFRSGSHVFMST</sequence>
<feature type="region of interest" description="Disordered" evidence="1">
    <location>
        <begin position="70"/>
        <end position="120"/>
    </location>
</feature>
<feature type="compositionally biased region" description="Basic and acidic residues" evidence="1">
    <location>
        <begin position="231"/>
        <end position="242"/>
    </location>
</feature>
<feature type="compositionally biased region" description="Acidic residues" evidence="1">
    <location>
        <begin position="32"/>
        <end position="42"/>
    </location>
</feature>
<evidence type="ECO:0000313" key="3">
    <source>
        <dbReference type="EMBL" id="CAE4591003.1"/>
    </source>
</evidence>
<name>A0A6V2C211_9STRA</name>